<evidence type="ECO:0000256" key="3">
    <source>
        <dbReference type="ARBA" id="ARBA00017677"/>
    </source>
</evidence>
<evidence type="ECO:0000256" key="2">
    <source>
        <dbReference type="ARBA" id="ARBA00012888"/>
    </source>
</evidence>
<sequence>MSIIIRKMDKSDRIIWADMRLRLWDSHSQDEHLSEIDKLLISNNNVSYIAFMDENLPVGFAEVSMREYANGCTGQPVPFLEGIWVNSTHRRKGIGQALVNKISSELINKGFYELCSDAEIRNKQSHQAHENWGFDETERVICYRKKLI</sequence>
<comment type="catalytic activity">
    <reaction evidence="8 9">
        <text>kanamycin B + acetyl-CoA = N(6')-acetylkanamycin B + CoA + H(+)</text>
        <dbReference type="Rhea" id="RHEA:16449"/>
        <dbReference type="ChEBI" id="CHEBI:15378"/>
        <dbReference type="ChEBI" id="CHEBI:57287"/>
        <dbReference type="ChEBI" id="CHEBI:57288"/>
        <dbReference type="ChEBI" id="CHEBI:58390"/>
        <dbReference type="ChEBI" id="CHEBI:58549"/>
        <dbReference type="EC" id="2.3.1.82"/>
    </reaction>
</comment>
<evidence type="ECO:0000259" key="10">
    <source>
        <dbReference type="PROSITE" id="PS51186"/>
    </source>
</evidence>
<dbReference type="EMBL" id="CP016176">
    <property type="protein sequence ID" value="AOM41418.1"/>
    <property type="molecule type" value="Genomic_DNA"/>
</dbReference>
<dbReference type="PROSITE" id="PS51186">
    <property type="entry name" value="GNAT"/>
    <property type="match status" value="1"/>
</dbReference>
<evidence type="ECO:0000256" key="9">
    <source>
        <dbReference type="PIRNR" id="PIRNR000452"/>
    </source>
</evidence>
<dbReference type="EC" id="2.3.1.82" evidence="2 9"/>
<dbReference type="CDD" id="cd04301">
    <property type="entry name" value="NAT_SF"/>
    <property type="match status" value="1"/>
</dbReference>
<dbReference type="SUPFAM" id="SSF55729">
    <property type="entry name" value="Acyl-CoA N-acyltransferases (Nat)"/>
    <property type="match status" value="1"/>
</dbReference>
<evidence type="ECO:0000313" key="13">
    <source>
        <dbReference type="EMBL" id="PHM57331.1"/>
    </source>
</evidence>
<feature type="domain" description="N-acetyltransferase" evidence="10">
    <location>
        <begin position="3"/>
        <end position="148"/>
    </location>
</feature>
<accession>A0A2G0Q7W1</accession>
<dbReference type="PIRSF" id="PIRSF000452">
    <property type="entry name" value="6-N-acetyltransf"/>
    <property type="match status" value="1"/>
</dbReference>
<dbReference type="AlphaFoldDB" id="A0A2G0Q7W1"/>
<evidence type="ECO:0000313" key="11">
    <source>
        <dbReference type="EMBL" id="AOM41418.1"/>
    </source>
</evidence>
<gene>
    <name evidence="11" type="ORF">A9255_12985</name>
    <name evidence="13" type="ORF">Xhom_00297</name>
    <name evidence="12" type="ORF">Xhom_02038</name>
</gene>
<evidence type="ECO:0000256" key="7">
    <source>
        <dbReference type="ARBA" id="ARBA00029660"/>
    </source>
</evidence>
<proteinExistence type="predicted"/>
<dbReference type="Gene3D" id="3.40.630.30">
    <property type="match status" value="1"/>
</dbReference>
<dbReference type="EMBL" id="NJAI01000001">
    <property type="protein sequence ID" value="PHM57331.1"/>
    <property type="molecule type" value="Genomic_DNA"/>
</dbReference>
<dbReference type="InterPro" id="IPR000182">
    <property type="entry name" value="GNAT_dom"/>
</dbReference>
<evidence type="ECO:0000256" key="4">
    <source>
        <dbReference type="ARBA" id="ARBA00022679"/>
    </source>
</evidence>
<dbReference type="KEGG" id="xho:A9255_12985"/>
<organism evidence="12 15">
    <name type="scientific">Xenorhabdus hominickii</name>
    <dbReference type="NCBI Taxonomy" id="351679"/>
    <lineage>
        <taxon>Bacteria</taxon>
        <taxon>Pseudomonadati</taxon>
        <taxon>Pseudomonadota</taxon>
        <taxon>Gammaproteobacteria</taxon>
        <taxon>Enterobacterales</taxon>
        <taxon>Morganellaceae</taxon>
        <taxon>Xenorhabdus</taxon>
    </lineage>
</organism>
<reference evidence="12 15" key="2">
    <citation type="journal article" date="2017" name="Nat. Microbiol.">
        <title>Natural product diversity associated with the nematode symbionts Photorhabdus and Xenorhabdus.</title>
        <authorList>
            <person name="Tobias N.J."/>
            <person name="Wolff H."/>
            <person name="Djahanschiri B."/>
            <person name="Grundmann F."/>
            <person name="Kronenwerth M."/>
            <person name="Shi Y.M."/>
            <person name="Simonyi S."/>
            <person name="Grun P."/>
            <person name="Shapiro-Ilan D."/>
            <person name="Pidot S.J."/>
            <person name="Stinear T.P."/>
            <person name="Ebersberger I."/>
            <person name="Bode H.B."/>
        </authorList>
    </citation>
    <scope>NUCLEOTIDE SEQUENCE [LARGE SCALE GENOMIC DNA]</scope>
    <source>
        <strain evidence="12 15">DSM 17903</strain>
    </source>
</reference>
<evidence type="ECO:0000313" key="14">
    <source>
        <dbReference type="Proteomes" id="UP000094600"/>
    </source>
</evidence>
<dbReference type="Proteomes" id="UP000094600">
    <property type="component" value="Chromosome"/>
</dbReference>
<dbReference type="InterPro" id="IPR016181">
    <property type="entry name" value="Acyl_CoA_acyltransferase"/>
</dbReference>
<comment type="function">
    <text evidence="9">Catalyzes the transfer of an acetyl group from acetyl-CoA to the 6'-amino group of aminoglycoside molecules conferring resistance to antibiotics containing the purpurosamine ring.</text>
</comment>
<dbReference type="Pfam" id="PF00583">
    <property type="entry name" value="Acetyltransf_1"/>
    <property type="match status" value="1"/>
</dbReference>
<dbReference type="InterPro" id="IPR024170">
    <property type="entry name" value="Aminoglycoside_N6-AcTrfrase"/>
</dbReference>
<keyword evidence="14" id="KW-1185">Reference proteome</keyword>
<dbReference type="Proteomes" id="UP000225433">
    <property type="component" value="Unassembled WGS sequence"/>
</dbReference>
<evidence type="ECO:0000313" key="12">
    <source>
        <dbReference type="EMBL" id="PHM55304.1"/>
    </source>
</evidence>
<name>A0A2G0Q7W1_XENHO</name>
<keyword evidence="6 9" id="KW-0012">Acyltransferase</keyword>
<keyword evidence="5 9" id="KW-0046">Antibiotic resistance</keyword>
<evidence type="ECO:0000313" key="15">
    <source>
        <dbReference type="Proteomes" id="UP000225433"/>
    </source>
</evidence>
<dbReference type="EMBL" id="NJAI01000003">
    <property type="protein sequence ID" value="PHM55304.1"/>
    <property type="molecule type" value="Genomic_DNA"/>
</dbReference>
<dbReference type="GO" id="GO:0047663">
    <property type="term" value="F:aminoglycoside 6'-N-acetyltransferase activity"/>
    <property type="evidence" value="ECO:0007669"/>
    <property type="project" value="UniProtKB-EC"/>
</dbReference>
<comment type="subunit">
    <text evidence="1 9">Homodimer.</text>
</comment>
<protein>
    <recommendedName>
        <fullName evidence="3 9">Aminoglycoside N(6')-acetyltransferase type 1</fullName>
        <ecNumber evidence="2 9">2.3.1.82</ecNumber>
    </recommendedName>
    <alternativeName>
        <fullName evidence="7 9">Aminoglycoside resistance protein</fullName>
    </alternativeName>
</protein>
<keyword evidence="4 9" id="KW-0808">Transferase</keyword>
<evidence type="ECO:0000256" key="5">
    <source>
        <dbReference type="ARBA" id="ARBA00023251"/>
    </source>
</evidence>
<dbReference type="GO" id="GO:0046677">
    <property type="term" value="P:response to antibiotic"/>
    <property type="evidence" value="ECO:0007669"/>
    <property type="project" value="UniProtKB-KW"/>
</dbReference>
<evidence type="ECO:0000256" key="6">
    <source>
        <dbReference type="ARBA" id="ARBA00023315"/>
    </source>
</evidence>
<reference evidence="11 14" key="1">
    <citation type="submission" date="2016-06" db="EMBL/GenBank/DDBJ databases">
        <title>Bacterial characters and pathogenicity of Xenorhabdus hominickii from an entomopathogenic nematode, Steinernema monticolum.</title>
        <authorList>
            <person name="Park Y."/>
            <person name="Kim Y."/>
        </authorList>
    </citation>
    <scope>NUCLEOTIDE SEQUENCE [LARGE SCALE GENOMIC DNA]</scope>
    <source>
        <strain evidence="11 14">ANU1</strain>
    </source>
</reference>
<dbReference type="OrthoDB" id="118633at2"/>
<dbReference type="RefSeq" id="WP_069317098.1">
    <property type="nucleotide sequence ID" value="NZ_CAWNQJ010000001.1"/>
</dbReference>
<evidence type="ECO:0000256" key="1">
    <source>
        <dbReference type="ARBA" id="ARBA00011738"/>
    </source>
</evidence>
<evidence type="ECO:0000256" key="8">
    <source>
        <dbReference type="ARBA" id="ARBA00048923"/>
    </source>
</evidence>